<dbReference type="InterPro" id="IPR001496">
    <property type="entry name" value="SOCS_box"/>
</dbReference>
<dbReference type="SMART" id="SM00969">
    <property type="entry name" value="SOCS_box"/>
    <property type="match status" value="1"/>
</dbReference>
<dbReference type="Pfam" id="PF07525">
    <property type="entry name" value="SOCS_box"/>
    <property type="match status" value="1"/>
</dbReference>
<dbReference type="AlphaFoldDB" id="A0A8T0E0E7"/>
<organism evidence="2 3">
    <name type="scientific">Argiope bruennichi</name>
    <name type="common">Wasp spider</name>
    <name type="synonym">Aranea bruennichi</name>
    <dbReference type="NCBI Taxonomy" id="94029"/>
    <lineage>
        <taxon>Eukaryota</taxon>
        <taxon>Metazoa</taxon>
        <taxon>Ecdysozoa</taxon>
        <taxon>Arthropoda</taxon>
        <taxon>Chelicerata</taxon>
        <taxon>Arachnida</taxon>
        <taxon>Araneae</taxon>
        <taxon>Araneomorphae</taxon>
        <taxon>Entelegynae</taxon>
        <taxon>Araneoidea</taxon>
        <taxon>Araneidae</taxon>
        <taxon>Argiope</taxon>
    </lineage>
</organism>
<dbReference type="Proteomes" id="UP000807504">
    <property type="component" value="Unassembled WGS sequence"/>
</dbReference>
<reference evidence="2" key="2">
    <citation type="submission" date="2020-06" db="EMBL/GenBank/DDBJ databases">
        <authorList>
            <person name="Sheffer M."/>
        </authorList>
    </citation>
    <scope>NUCLEOTIDE SEQUENCE</scope>
</reference>
<keyword evidence="3" id="KW-1185">Reference proteome</keyword>
<evidence type="ECO:0000259" key="1">
    <source>
        <dbReference type="SMART" id="SM00969"/>
    </source>
</evidence>
<dbReference type="EMBL" id="JABXBU010002231">
    <property type="protein sequence ID" value="KAF8763836.1"/>
    <property type="molecule type" value="Genomic_DNA"/>
</dbReference>
<name>A0A8T0E0E7_ARGBR</name>
<evidence type="ECO:0000313" key="3">
    <source>
        <dbReference type="Proteomes" id="UP000807504"/>
    </source>
</evidence>
<proteinExistence type="predicted"/>
<evidence type="ECO:0000313" key="2">
    <source>
        <dbReference type="EMBL" id="KAF8763836.1"/>
    </source>
</evidence>
<protein>
    <recommendedName>
        <fullName evidence="1">SOCS box domain-containing protein</fullName>
    </recommendedName>
</protein>
<sequence>MKKPVLSRGFVVQEEVMPLDLCESKNCAPIAFITELKHYAMAANKNRSLIYKKLVDSSSVVYWEYYDEERQIFEEKIFKNYERKMFQDKIDLARIRKYLKLCRVMCRCADLEEAKRIYHKVYAVIQNFDAFLVLELLETVCLSIEMVLFVFNTAAVRNLPFLKFLLLLSKTRNLNFQSLWSYSWDIITETNLISQFFDNEQYASIPTLLTHGLQWNFCESVYDEYCKAMNFTWSADLSNCSYEVSAGRSKHRFFLILQTYFIIYKETENTHKMKALHLLWRSLPDAVISRDEMISSLKKFTNSEEEPFQICRTTVWWEPDHPPGPRSLKHLSRCSVRQALANNNKLPYDSFKSDLPRCLISYINLDE</sequence>
<gene>
    <name evidence="2" type="ORF">HNY73_021971</name>
</gene>
<comment type="caution">
    <text evidence="2">The sequence shown here is derived from an EMBL/GenBank/DDBJ whole genome shotgun (WGS) entry which is preliminary data.</text>
</comment>
<feature type="domain" description="SOCS box" evidence="1">
    <location>
        <begin position="325"/>
        <end position="366"/>
    </location>
</feature>
<accession>A0A8T0E0E7</accession>
<reference evidence="2" key="1">
    <citation type="journal article" date="2020" name="bioRxiv">
        <title>Chromosome-level reference genome of the European wasp spider Argiope bruennichi: a resource for studies on range expansion and evolutionary adaptation.</title>
        <authorList>
            <person name="Sheffer M.M."/>
            <person name="Hoppe A."/>
            <person name="Krehenwinkel H."/>
            <person name="Uhl G."/>
            <person name="Kuss A.W."/>
            <person name="Jensen L."/>
            <person name="Jensen C."/>
            <person name="Gillespie R.G."/>
            <person name="Hoff K.J."/>
            <person name="Prost S."/>
        </authorList>
    </citation>
    <scope>NUCLEOTIDE SEQUENCE</scope>
</reference>